<feature type="region of interest" description="Disordered" evidence="1">
    <location>
        <begin position="86"/>
        <end position="107"/>
    </location>
</feature>
<comment type="caution">
    <text evidence="2">The sequence shown here is derived from an EMBL/GenBank/DDBJ whole genome shotgun (WGS) entry which is preliminary data.</text>
</comment>
<gene>
    <name evidence="2" type="ORF">GCM10010383_71110</name>
</gene>
<name>A0ABQ2XSX8_9ACTN</name>
<protein>
    <submittedName>
        <fullName evidence="2">Uncharacterized protein</fullName>
    </submittedName>
</protein>
<sequence>MTESLHTATTVTPGGCFPAGGPVSRCIPSLSPELINDLRVPTIVGRIAAIRQQVLEMPAVVVADALGYHHVTTTCLASEAGGAWSRHVSGDRRRSPAGWVLRGTGDS</sequence>
<dbReference type="Proteomes" id="UP000617743">
    <property type="component" value="Unassembled WGS sequence"/>
</dbReference>
<evidence type="ECO:0000313" key="3">
    <source>
        <dbReference type="Proteomes" id="UP000617743"/>
    </source>
</evidence>
<dbReference type="EMBL" id="BMWC01000016">
    <property type="protein sequence ID" value="GGX30583.1"/>
    <property type="molecule type" value="Genomic_DNA"/>
</dbReference>
<evidence type="ECO:0000313" key="2">
    <source>
        <dbReference type="EMBL" id="GGX30583.1"/>
    </source>
</evidence>
<proteinExistence type="predicted"/>
<evidence type="ECO:0000256" key="1">
    <source>
        <dbReference type="SAM" id="MobiDB-lite"/>
    </source>
</evidence>
<organism evidence="2 3">
    <name type="scientific">Streptomyces lomondensis</name>
    <dbReference type="NCBI Taxonomy" id="68229"/>
    <lineage>
        <taxon>Bacteria</taxon>
        <taxon>Bacillati</taxon>
        <taxon>Actinomycetota</taxon>
        <taxon>Actinomycetes</taxon>
        <taxon>Kitasatosporales</taxon>
        <taxon>Streptomycetaceae</taxon>
        <taxon>Streptomyces</taxon>
    </lineage>
</organism>
<accession>A0ABQ2XSX8</accession>
<reference evidence="3" key="1">
    <citation type="journal article" date="2019" name="Int. J. Syst. Evol. Microbiol.">
        <title>The Global Catalogue of Microorganisms (GCM) 10K type strain sequencing project: providing services to taxonomists for standard genome sequencing and annotation.</title>
        <authorList>
            <consortium name="The Broad Institute Genomics Platform"/>
            <consortium name="The Broad Institute Genome Sequencing Center for Infectious Disease"/>
            <person name="Wu L."/>
            <person name="Ma J."/>
        </authorList>
    </citation>
    <scope>NUCLEOTIDE SEQUENCE [LARGE SCALE GENOMIC DNA]</scope>
    <source>
        <strain evidence="3">JCM 4866</strain>
    </source>
</reference>
<keyword evidence="3" id="KW-1185">Reference proteome</keyword>